<dbReference type="AlphaFoldDB" id="A0A150HX43"/>
<accession>A0A150HX43</accession>
<dbReference type="Proteomes" id="UP000075544">
    <property type="component" value="Unassembled WGS sequence"/>
</dbReference>
<reference evidence="1 2" key="1">
    <citation type="journal article" date="2016" name="Sci. Rep.">
        <title>Genomic and phenotypic characterization of the species Acinetobacter venetianus.</title>
        <authorList>
            <person name="Fondi M."/>
            <person name="Maida I."/>
            <person name="Perrin E."/>
            <person name="Orlandini V."/>
            <person name="La Torre L."/>
            <person name="Bosi E."/>
            <person name="Negroni A."/>
            <person name="Zanaroli G."/>
            <person name="Fava F."/>
            <person name="Decorosi F."/>
            <person name="Giovannetti L."/>
            <person name="Viti C."/>
            <person name="Vaneechoutte M."/>
            <person name="Dijkshoorn L."/>
            <person name="Fani R."/>
        </authorList>
    </citation>
    <scope>NUCLEOTIDE SEQUENCE [LARGE SCALE GENOMIC DNA]</scope>
    <source>
        <strain evidence="1 2">LUH13518</strain>
    </source>
</reference>
<dbReference type="EMBL" id="JRHX01000033">
    <property type="protein sequence ID" value="KXZ71700.1"/>
    <property type="molecule type" value="Genomic_DNA"/>
</dbReference>
<gene>
    <name evidence="1" type="ORF">AVENLUH13518_01061</name>
</gene>
<evidence type="ECO:0000313" key="1">
    <source>
        <dbReference type="EMBL" id="KXZ71700.1"/>
    </source>
</evidence>
<dbReference type="InterPro" id="IPR021815">
    <property type="entry name" value="TsiV"/>
</dbReference>
<sequence length="432" mass="50603">MSTVEPFVSEADQLEWIEEIKATDKLWVIGDEGGDVYGIGPYVTFYIYHQEIESSELITKFIEIFNEFNQIRNEEWTYFVHPVKDVFIKADKAQVLLADLENVCQRHHHRTGSVYFTATVSDDTEVSSAVWAIDFKVDSHPYMAYSVLKMNFRYAWYIENQENREKWHQFVEHCIDKLKPRHAYSGFEIAQAASLHLSSYDINSLEKIVTKAFYGVDIDHPSFNRGHDHEREDGYIDYQDLGSGIRTPVWSFLLDPYWIAKLDRTAEEIRAYFSRFKEVEIKEIEYPENQIGLWIRLGELSMYPVEDGVPVLPVYANALIKPIRCDELKLVGYAQWDDDPNEHLSYEEGIAWMRRFDEDSSWPEGKRINKANGLLLEEDSLKVKGGDLCPRTGYWKTPAQPDSRQYFAQSEILPTLVELDWGEVYWYWDGEE</sequence>
<dbReference type="Pfam" id="PF11876">
    <property type="entry name" value="TsiV"/>
    <property type="match status" value="1"/>
</dbReference>
<dbReference type="PATRIC" id="fig|52133.19.peg.1082"/>
<evidence type="ECO:0000313" key="2">
    <source>
        <dbReference type="Proteomes" id="UP000075544"/>
    </source>
</evidence>
<name>A0A150HX43_9GAMM</name>
<dbReference type="RefSeq" id="WP_061524275.1">
    <property type="nucleotide sequence ID" value="NZ_JRHX01000033.1"/>
</dbReference>
<protein>
    <recommendedName>
        <fullName evidence="3">DUF3396 domain-containing protein</fullName>
    </recommendedName>
</protein>
<organism evidence="1 2">
    <name type="scientific">Acinetobacter venetianus</name>
    <dbReference type="NCBI Taxonomy" id="52133"/>
    <lineage>
        <taxon>Bacteria</taxon>
        <taxon>Pseudomonadati</taxon>
        <taxon>Pseudomonadota</taxon>
        <taxon>Gammaproteobacteria</taxon>
        <taxon>Moraxellales</taxon>
        <taxon>Moraxellaceae</taxon>
        <taxon>Acinetobacter</taxon>
    </lineage>
</organism>
<evidence type="ECO:0008006" key="3">
    <source>
        <dbReference type="Google" id="ProtNLM"/>
    </source>
</evidence>
<comment type="caution">
    <text evidence="1">The sequence shown here is derived from an EMBL/GenBank/DDBJ whole genome shotgun (WGS) entry which is preliminary data.</text>
</comment>
<proteinExistence type="predicted"/>